<evidence type="ECO:0000256" key="4">
    <source>
        <dbReference type="ARBA" id="ARBA00023125"/>
    </source>
</evidence>
<dbReference type="Pfam" id="PF00158">
    <property type="entry name" value="Sigma54_activat"/>
    <property type="match status" value="1"/>
</dbReference>
<dbReference type="EMBL" id="MFYX01000060">
    <property type="protein sequence ID" value="OGK05161.1"/>
    <property type="molecule type" value="Genomic_DNA"/>
</dbReference>
<dbReference type="PROSITE" id="PS00676">
    <property type="entry name" value="SIGMA54_INTERACT_2"/>
    <property type="match status" value="1"/>
</dbReference>
<dbReference type="Pfam" id="PF25601">
    <property type="entry name" value="AAA_lid_14"/>
    <property type="match status" value="1"/>
</dbReference>
<evidence type="ECO:0008006" key="11">
    <source>
        <dbReference type="Google" id="ProtNLM"/>
    </source>
</evidence>
<dbReference type="SUPFAM" id="SSF46689">
    <property type="entry name" value="Homeodomain-like"/>
    <property type="match status" value="1"/>
</dbReference>
<dbReference type="Gene3D" id="3.40.50.300">
    <property type="entry name" value="P-loop containing nucleotide triphosphate hydrolases"/>
    <property type="match status" value="1"/>
</dbReference>
<dbReference type="SUPFAM" id="SSF52172">
    <property type="entry name" value="CheY-like"/>
    <property type="match status" value="1"/>
</dbReference>
<feature type="domain" description="Sigma-54 factor interaction" evidence="7">
    <location>
        <begin position="122"/>
        <end position="352"/>
    </location>
</feature>
<dbReference type="Gene3D" id="3.40.50.2300">
    <property type="match status" value="1"/>
</dbReference>
<evidence type="ECO:0000259" key="7">
    <source>
        <dbReference type="PROSITE" id="PS50045"/>
    </source>
</evidence>
<dbReference type="InterPro" id="IPR003593">
    <property type="entry name" value="AAA+_ATPase"/>
</dbReference>
<feature type="domain" description="Response regulatory" evidence="8">
    <location>
        <begin position="1"/>
        <end position="99"/>
    </location>
</feature>
<evidence type="ECO:0000256" key="5">
    <source>
        <dbReference type="ARBA" id="ARBA00023163"/>
    </source>
</evidence>
<dbReference type="InterPro" id="IPR002078">
    <property type="entry name" value="Sigma_54_int"/>
</dbReference>
<dbReference type="FunFam" id="3.40.50.300:FF:000006">
    <property type="entry name" value="DNA-binding transcriptional regulator NtrC"/>
    <property type="match status" value="1"/>
</dbReference>
<dbReference type="GO" id="GO:0000160">
    <property type="term" value="P:phosphorelay signal transduction system"/>
    <property type="evidence" value="ECO:0007669"/>
    <property type="project" value="InterPro"/>
</dbReference>
<dbReference type="PROSITE" id="PS50045">
    <property type="entry name" value="SIGMA54_INTERACT_4"/>
    <property type="match status" value="1"/>
</dbReference>
<keyword evidence="1" id="KW-0547">Nucleotide-binding</keyword>
<organism evidence="9 10">
    <name type="scientific">Candidatus Raymondbacteria bacterium RIFOXYD12_FULL_49_13</name>
    <dbReference type="NCBI Taxonomy" id="1817890"/>
    <lineage>
        <taxon>Bacteria</taxon>
        <taxon>Raymondiibacteriota</taxon>
    </lineage>
</organism>
<dbReference type="Gene3D" id="1.10.10.60">
    <property type="entry name" value="Homeodomain-like"/>
    <property type="match status" value="1"/>
</dbReference>
<dbReference type="Proteomes" id="UP000179243">
    <property type="component" value="Unassembled WGS sequence"/>
</dbReference>
<evidence type="ECO:0000259" key="8">
    <source>
        <dbReference type="PROSITE" id="PS50110"/>
    </source>
</evidence>
<dbReference type="InterPro" id="IPR011006">
    <property type="entry name" value="CheY-like_superfamily"/>
</dbReference>
<evidence type="ECO:0000313" key="10">
    <source>
        <dbReference type="Proteomes" id="UP000179243"/>
    </source>
</evidence>
<dbReference type="CDD" id="cd00009">
    <property type="entry name" value="AAA"/>
    <property type="match status" value="1"/>
</dbReference>
<dbReference type="PROSITE" id="PS50110">
    <property type="entry name" value="RESPONSE_REGULATORY"/>
    <property type="match status" value="1"/>
</dbReference>
<dbReference type="Gene3D" id="1.10.8.60">
    <property type="match status" value="1"/>
</dbReference>
<evidence type="ECO:0000256" key="3">
    <source>
        <dbReference type="ARBA" id="ARBA00023015"/>
    </source>
</evidence>
<keyword evidence="4" id="KW-0238">DNA-binding</keyword>
<sequence>MVQENGYSARRFLSAEACLNALAGARFRLAIIDYLLPGMNGLALIKRIRETIPGIKTILLTGVSNDQEIRTLAKVQGIDHYLKKPLDLSLFYDIVQSACPEGKTAGEGRRAAELDIAGGNLLIGASVPMKNVKELITRLARVDANLLITGDTGTGKEIAARSIHQHSARKHNAFIPVNCASLPEGLLESELFGHEKGAFTNAVQAKKGMFELADKGTLFLDEIGDMNPHLQAKVLRAIQERKIWRVGGTAEISVDVRIISATHRDLEKMVAEGSFREDLYYRLNVVKIRMPRLAERKDDMPLFVEYIKTKYNRNNPGVLMKTITPEAMESLCGYAWPGNVRELENVLLEAFILSRDGEIKASDLPIKLENKAYANAGTNSLPSLEEYQEKFRRGYVIELLRKYKGNVTLCAQHAKINRASFHKILYHYDIDQSKFKK</sequence>
<proteinExistence type="predicted"/>
<accession>A0A1F7FEY5</accession>
<dbReference type="GO" id="GO:0005524">
    <property type="term" value="F:ATP binding"/>
    <property type="evidence" value="ECO:0007669"/>
    <property type="project" value="UniProtKB-KW"/>
</dbReference>
<dbReference type="InterPro" id="IPR025943">
    <property type="entry name" value="Sigma_54_int_dom_ATP-bd_2"/>
</dbReference>
<reference evidence="9 10" key="1">
    <citation type="journal article" date="2016" name="Nat. Commun.">
        <title>Thousands of microbial genomes shed light on interconnected biogeochemical processes in an aquifer system.</title>
        <authorList>
            <person name="Anantharaman K."/>
            <person name="Brown C.T."/>
            <person name="Hug L.A."/>
            <person name="Sharon I."/>
            <person name="Castelle C.J."/>
            <person name="Probst A.J."/>
            <person name="Thomas B.C."/>
            <person name="Singh A."/>
            <person name="Wilkins M.J."/>
            <person name="Karaoz U."/>
            <person name="Brodie E.L."/>
            <person name="Williams K.H."/>
            <person name="Hubbard S.S."/>
            <person name="Banfield J.F."/>
        </authorList>
    </citation>
    <scope>NUCLEOTIDE SEQUENCE [LARGE SCALE GENOMIC DNA]</scope>
</reference>
<evidence type="ECO:0000256" key="2">
    <source>
        <dbReference type="ARBA" id="ARBA00022840"/>
    </source>
</evidence>
<dbReference type="Pfam" id="PF00072">
    <property type="entry name" value="Response_reg"/>
    <property type="match status" value="1"/>
</dbReference>
<keyword evidence="3" id="KW-0805">Transcription regulation</keyword>
<dbReference type="SUPFAM" id="SSF52540">
    <property type="entry name" value="P-loop containing nucleoside triphosphate hydrolases"/>
    <property type="match status" value="1"/>
</dbReference>
<dbReference type="InterPro" id="IPR001789">
    <property type="entry name" value="Sig_transdc_resp-reg_receiver"/>
</dbReference>
<protein>
    <recommendedName>
        <fullName evidence="11">Two-component system response regulator GlrR</fullName>
    </recommendedName>
</protein>
<dbReference type="SMART" id="SM00382">
    <property type="entry name" value="AAA"/>
    <property type="match status" value="1"/>
</dbReference>
<dbReference type="AlphaFoldDB" id="A0A1F7FEY5"/>
<dbReference type="InterPro" id="IPR058031">
    <property type="entry name" value="AAA_lid_NorR"/>
</dbReference>
<dbReference type="GO" id="GO:0006355">
    <property type="term" value="P:regulation of DNA-templated transcription"/>
    <property type="evidence" value="ECO:0007669"/>
    <property type="project" value="InterPro"/>
</dbReference>
<dbReference type="InterPro" id="IPR027417">
    <property type="entry name" value="P-loop_NTPase"/>
</dbReference>
<evidence type="ECO:0000313" key="9">
    <source>
        <dbReference type="EMBL" id="OGK05161.1"/>
    </source>
</evidence>
<evidence type="ECO:0000256" key="6">
    <source>
        <dbReference type="PROSITE-ProRule" id="PRU00169"/>
    </source>
</evidence>
<dbReference type="CDD" id="cd00156">
    <property type="entry name" value="REC"/>
    <property type="match status" value="1"/>
</dbReference>
<evidence type="ECO:0000256" key="1">
    <source>
        <dbReference type="ARBA" id="ARBA00022741"/>
    </source>
</evidence>
<feature type="modified residue" description="4-aspartylphosphate" evidence="6">
    <location>
        <position position="33"/>
    </location>
</feature>
<keyword evidence="2" id="KW-0067">ATP-binding</keyword>
<gene>
    <name evidence="9" type="ORF">A2519_11435</name>
</gene>
<keyword evidence="5" id="KW-0804">Transcription</keyword>
<keyword evidence="6" id="KW-0597">Phosphoprotein</keyword>
<dbReference type="PANTHER" id="PTHR32071">
    <property type="entry name" value="TRANSCRIPTIONAL REGULATORY PROTEIN"/>
    <property type="match status" value="1"/>
</dbReference>
<dbReference type="InterPro" id="IPR025944">
    <property type="entry name" value="Sigma_54_int_dom_CS"/>
</dbReference>
<name>A0A1F7FEY5_UNCRA</name>
<dbReference type="GO" id="GO:0003677">
    <property type="term" value="F:DNA binding"/>
    <property type="evidence" value="ECO:0007669"/>
    <property type="project" value="UniProtKB-KW"/>
</dbReference>
<comment type="caution">
    <text evidence="9">The sequence shown here is derived from an EMBL/GenBank/DDBJ whole genome shotgun (WGS) entry which is preliminary data.</text>
</comment>
<dbReference type="InterPro" id="IPR009057">
    <property type="entry name" value="Homeodomain-like_sf"/>
</dbReference>
<dbReference type="PROSITE" id="PS00688">
    <property type="entry name" value="SIGMA54_INTERACT_3"/>
    <property type="match status" value="1"/>
</dbReference>